<comment type="subcellular location">
    <subcellularLocation>
        <location evidence="1">Cytoplasm</location>
        <location evidence="1">Cytoskeleton</location>
    </subcellularLocation>
</comment>
<evidence type="ECO:0000256" key="10">
    <source>
        <dbReference type="SAM" id="MobiDB-lite"/>
    </source>
</evidence>
<dbReference type="GO" id="GO:0005871">
    <property type="term" value="C:kinesin complex"/>
    <property type="evidence" value="ECO:0007669"/>
    <property type="project" value="InterPro"/>
</dbReference>
<keyword evidence="5" id="KW-0677">Repeat</keyword>
<evidence type="ECO:0008006" key="13">
    <source>
        <dbReference type="Google" id="ProtNLM"/>
    </source>
</evidence>
<gene>
    <name evidence="11" type="ORF">CYMTET_29171</name>
</gene>
<dbReference type="InterPro" id="IPR002151">
    <property type="entry name" value="Kinesin_light"/>
</dbReference>
<dbReference type="SMART" id="SM00028">
    <property type="entry name" value="TPR"/>
    <property type="match status" value="4"/>
</dbReference>
<accession>A0AAE0FLC7</accession>
<evidence type="ECO:0000256" key="4">
    <source>
        <dbReference type="ARBA" id="ARBA00022701"/>
    </source>
</evidence>
<evidence type="ECO:0000256" key="5">
    <source>
        <dbReference type="ARBA" id="ARBA00022737"/>
    </source>
</evidence>
<dbReference type="PRINTS" id="PR00381">
    <property type="entry name" value="KINESINLIGHT"/>
</dbReference>
<keyword evidence="9" id="KW-0206">Cytoskeleton</keyword>
<dbReference type="GO" id="GO:0019894">
    <property type="term" value="F:kinesin binding"/>
    <property type="evidence" value="ECO:0007669"/>
    <property type="project" value="TreeGrafter"/>
</dbReference>
<dbReference type="SUPFAM" id="SSF48452">
    <property type="entry name" value="TPR-like"/>
    <property type="match status" value="1"/>
</dbReference>
<protein>
    <recommendedName>
        <fullName evidence="13">Kinesin light chain</fullName>
    </recommendedName>
</protein>
<dbReference type="PANTHER" id="PTHR45783:SF3">
    <property type="entry name" value="KINESIN LIGHT CHAIN"/>
    <property type="match status" value="1"/>
</dbReference>
<evidence type="ECO:0000256" key="2">
    <source>
        <dbReference type="ARBA" id="ARBA00009622"/>
    </source>
</evidence>
<dbReference type="GO" id="GO:0005737">
    <property type="term" value="C:cytoplasm"/>
    <property type="evidence" value="ECO:0007669"/>
    <property type="project" value="TreeGrafter"/>
</dbReference>
<proteinExistence type="inferred from homology"/>
<organism evidence="11 12">
    <name type="scientific">Cymbomonas tetramitiformis</name>
    <dbReference type="NCBI Taxonomy" id="36881"/>
    <lineage>
        <taxon>Eukaryota</taxon>
        <taxon>Viridiplantae</taxon>
        <taxon>Chlorophyta</taxon>
        <taxon>Pyramimonadophyceae</taxon>
        <taxon>Pyramimonadales</taxon>
        <taxon>Pyramimonadaceae</taxon>
        <taxon>Cymbomonas</taxon>
    </lineage>
</organism>
<dbReference type="EMBL" id="LGRX02016545">
    <property type="protein sequence ID" value="KAK3261952.1"/>
    <property type="molecule type" value="Genomic_DNA"/>
</dbReference>
<dbReference type="InterPro" id="IPR019734">
    <property type="entry name" value="TPR_rpt"/>
</dbReference>
<evidence type="ECO:0000313" key="12">
    <source>
        <dbReference type="Proteomes" id="UP001190700"/>
    </source>
</evidence>
<dbReference type="GO" id="GO:0005874">
    <property type="term" value="C:microtubule"/>
    <property type="evidence" value="ECO:0007669"/>
    <property type="project" value="UniProtKB-KW"/>
</dbReference>
<evidence type="ECO:0000256" key="1">
    <source>
        <dbReference type="ARBA" id="ARBA00004245"/>
    </source>
</evidence>
<evidence type="ECO:0000313" key="11">
    <source>
        <dbReference type="EMBL" id="KAK3261952.1"/>
    </source>
</evidence>
<keyword evidence="7" id="KW-0175">Coiled coil</keyword>
<dbReference type="InterPro" id="IPR011990">
    <property type="entry name" value="TPR-like_helical_dom_sf"/>
</dbReference>
<comment type="similarity">
    <text evidence="2">Belongs to the kinesin light chain family.</text>
</comment>
<sequence>MTHEYSRAIELRQNSIKKKEEVLGSSAYELATSLNNLAEVLSIAGRPRDAVPLYLRAQKIFETTQGEDHPDVAIVLNNRAVLCREEGKFEEALALRRKCWEIERKHLGKEHPQVASSLLNMAVLLEKQGKHAEAARFIVEALRNREAAFGSDHPSVAQTVQSLAVSLRHQGEYAAAEPHFERVLRMWKNLLGPKHPQEQVDTKVAVEALDKDAGKKRPRGLKGPQGHGCRNHRGSAGEGENAKAVAGEGGVGDDSTSEDGSYYPDTAERADLEIGDHVCMFSVPNEEAEKEMPTAMVKSLGKGKRWVKHVPLLLGMVRRLEDGLPALCGMLDDGLTLNLEKDTRVPLGIKVEQEMV</sequence>
<keyword evidence="6" id="KW-0802">TPR repeat</keyword>
<dbReference type="AlphaFoldDB" id="A0AAE0FLC7"/>
<evidence type="ECO:0000256" key="3">
    <source>
        <dbReference type="ARBA" id="ARBA00022490"/>
    </source>
</evidence>
<dbReference type="GO" id="GO:0007018">
    <property type="term" value="P:microtubule-based movement"/>
    <property type="evidence" value="ECO:0007669"/>
    <property type="project" value="TreeGrafter"/>
</dbReference>
<keyword evidence="12" id="KW-1185">Reference proteome</keyword>
<feature type="region of interest" description="Disordered" evidence="10">
    <location>
        <begin position="212"/>
        <end position="264"/>
    </location>
</feature>
<dbReference type="PANTHER" id="PTHR45783">
    <property type="entry name" value="KINESIN LIGHT CHAIN"/>
    <property type="match status" value="1"/>
</dbReference>
<keyword evidence="8" id="KW-0505">Motor protein</keyword>
<evidence type="ECO:0000256" key="7">
    <source>
        <dbReference type="ARBA" id="ARBA00023054"/>
    </source>
</evidence>
<dbReference type="Proteomes" id="UP001190700">
    <property type="component" value="Unassembled WGS sequence"/>
</dbReference>
<name>A0AAE0FLC7_9CHLO</name>
<keyword evidence="4" id="KW-0493">Microtubule</keyword>
<comment type="caution">
    <text evidence="11">The sequence shown here is derived from an EMBL/GenBank/DDBJ whole genome shotgun (WGS) entry which is preliminary data.</text>
</comment>
<reference evidence="11 12" key="1">
    <citation type="journal article" date="2015" name="Genome Biol. Evol.">
        <title>Comparative Genomics of a Bacterivorous Green Alga Reveals Evolutionary Causalities and Consequences of Phago-Mixotrophic Mode of Nutrition.</title>
        <authorList>
            <person name="Burns J.A."/>
            <person name="Paasch A."/>
            <person name="Narechania A."/>
            <person name="Kim E."/>
        </authorList>
    </citation>
    <scope>NUCLEOTIDE SEQUENCE [LARGE SCALE GENOMIC DNA]</scope>
    <source>
        <strain evidence="11 12">PLY_AMNH</strain>
    </source>
</reference>
<evidence type="ECO:0000256" key="9">
    <source>
        <dbReference type="ARBA" id="ARBA00023212"/>
    </source>
</evidence>
<dbReference type="Gene3D" id="1.25.40.10">
    <property type="entry name" value="Tetratricopeptide repeat domain"/>
    <property type="match status" value="2"/>
</dbReference>
<evidence type="ECO:0000256" key="6">
    <source>
        <dbReference type="ARBA" id="ARBA00022803"/>
    </source>
</evidence>
<keyword evidence="3" id="KW-0963">Cytoplasm</keyword>
<evidence type="ECO:0000256" key="8">
    <source>
        <dbReference type="ARBA" id="ARBA00023175"/>
    </source>
</evidence>
<dbReference type="Pfam" id="PF13424">
    <property type="entry name" value="TPR_12"/>
    <property type="match status" value="2"/>
</dbReference>